<keyword evidence="2 5" id="KW-0812">Transmembrane</keyword>
<evidence type="ECO:0000313" key="7">
    <source>
        <dbReference type="EMBL" id="EGT59795.1"/>
    </source>
</evidence>
<dbReference type="GO" id="GO:0043495">
    <property type="term" value="F:protein-membrane adaptor activity"/>
    <property type="evidence" value="ECO:0007669"/>
    <property type="project" value="TreeGrafter"/>
</dbReference>
<proteinExistence type="predicted"/>
<dbReference type="Gene3D" id="2.60.120.260">
    <property type="entry name" value="Galactose-binding domain-like"/>
    <property type="match status" value="1"/>
</dbReference>
<dbReference type="Proteomes" id="UP000008068">
    <property type="component" value="Unassembled WGS sequence"/>
</dbReference>
<dbReference type="STRING" id="135651.G0NFY1"/>
<dbReference type="AlphaFoldDB" id="G0NFY1"/>
<dbReference type="InterPro" id="IPR012919">
    <property type="entry name" value="SUN_dom"/>
</dbReference>
<comment type="subcellular location">
    <subcellularLocation>
        <location evidence="1">Membrane</location>
    </subcellularLocation>
</comment>
<keyword evidence="4 5" id="KW-0472">Membrane</keyword>
<dbReference type="PANTHER" id="PTHR12911">
    <property type="entry name" value="SAD1/UNC-84-LIKE PROTEIN-RELATED"/>
    <property type="match status" value="1"/>
</dbReference>
<dbReference type="InterPro" id="IPR045119">
    <property type="entry name" value="SUN1-5"/>
</dbReference>
<dbReference type="OMA" id="ECCKECH"/>
<feature type="transmembrane region" description="Helical" evidence="5">
    <location>
        <begin position="55"/>
        <end position="74"/>
    </location>
</feature>
<dbReference type="PANTHER" id="PTHR12911:SF2">
    <property type="entry name" value="SUN DOMAIN-CONTAINING PROTEIN 1"/>
    <property type="match status" value="1"/>
</dbReference>
<dbReference type="InParanoid" id="G0NFY1"/>
<evidence type="ECO:0000256" key="1">
    <source>
        <dbReference type="ARBA" id="ARBA00004370"/>
    </source>
</evidence>
<name>G0NFY1_CAEBE</name>
<dbReference type="Pfam" id="PF07738">
    <property type="entry name" value="Sad1_UNC"/>
    <property type="match status" value="1"/>
</dbReference>
<dbReference type="EMBL" id="GL379878">
    <property type="protein sequence ID" value="EGT59795.1"/>
    <property type="molecule type" value="Genomic_DNA"/>
</dbReference>
<feature type="transmembrane region" description="Helical" evidence="5">
    <location>
        <begin position="288"/>
        <end position="309"/>
    </location>
</feature>
<evidence type="ECO:0000256" key="3">
    <source>
        <dbReference type="ARBA" id="ARBA00022989"/>
    </source>
</evidence>
<accession>G0NFY1</accession>
<evidence type="ECO:0000256" key="2">
    <source>
        <dbReference type="ARBA" id="ARBA00022692"/>
    </source>
</evidence>
<organism evidence="8">
    <name type="scientific">Caenorhabditis brenneri</name>
    <name type="common">Nematode worm</name>
    <dbReference type="NCBI Taxonomy" id="135651"/>
    <lineage>
        <taxon>Eukaryota</taxon>
        <taxon>Metazoa</taxon>
        <taxon>Ecdysozoa</taxon>
        <taxon>Nematoda</taxon>
        <taxon>Chromadorea</taxon>
        <taxon>Rhabditida</taxon>
        <taxon>Rhabditina</taxon>
        <taxon>Rhabditomorpha</taxon>
        <taxon>Rhabditoidea</taxon>
        <taxon>Rhabditidae</taxon>
        <taxon>Peloderinae</taxon>
        <taxon>Caenorhabditis</taxon>
    </lineage>
</organism>
<dbReference type="eggNOG" id="KOG2687">
    <property type="taxonomic scope" value="Eukaryota"/>
</dbReference>
<protein>
    <recommendedName>
        <fullName evidence="6">SUN domain-containing protein</fullName>
    </recommendedName>
</protein>
<dbReference type="HOGENOM" id="CLU_875015_0_0_1"/>
<feature type="domain" description="SUN" evidence="6">
    <location>
        <begin position="193"/>
        <end position="258"/>
    </location>
</feature>
<keyword evidence="3 5" id="KW-1133">Transmembrane helix</keyword>
<keyword evidence="8" id="KW-1185">Reference proteome</keyword>
<dbReference type="GO" id="GO:0034993">
    <property type="term" value="C:meiotic nuclear membrane microtubule tethering complex"/>
    <property type="evidence" value="ECO:0007669"/>
    <property type="project" value="TreeGrafter"/>
</dbReference>
<reference evidence="8" key="1">
    <citation type="submission" date="2011-07" db="EMBL/GenBank/DDBJ databases">
        <authorList>
            <consortium name="Caenorhabditis brenneri Sequencing and Analysis Consortium"/>
            <person name="Wilson R.K."/>
        </authorList>
    </citation>
    <scope>NUCLEOTIDE SEQUENCE [LARGE SCALE GENOMIC DNA]</scope>
    <source>
        <strain evidence="8">PB2801</strain>
    </source>
</reference>
<sequence length="318" mass="36557">MHKNCKVVYENDCCTDCPECCRECETKDINISVILDVLKYSVIGYKWLKYRIRQCMLLEVIILIILLLLLHNSYKTTSQNETILELISHLQTRIDKLEKMQSFSNVPTNKSDEEMRKSIGSSEESTTKVIEEIKTTTVPTTTEAPVKISPDAMELYKPPEPFNPSLPRFNAASYLSGARVSQNLSSHQKSYLDQSHYVILEREPVQNKAWCTDSKDSVLTIVLAEKIRPVAVSYQHFKWNRIVPSGAPRAYDVKLIKNCKRLYENDCCAECPECCKECHISDWNYIEILKIIGITFFIGFWVILICIGINADKLKRGR</sequence>
<evidence type="ECO:0000256" key="5">
    <source>
        <dbReference type="SAM" id="Phobius"/>
    </source>
</evidence>
<evidence type="ECO:0000313" key="8">
    <source>
        <dbReference type="Proteomes" id="UP000008068"/>
    </source>
</evidence>
<evidence type="ECO:0000259" key="6">
    <source>
        <dbReference type="Pfam" id="PF07738"/>
    </source>
</evidence>
<evidence type="ECO:0000256" key="4">
    <source>
        <dbReference type="ARBA" id="ARBA00023136"/>
    </source>
</evidence>
<gene>
    <name evidence="7" type="ORF">CAEBREN_12797</name>
</gene>